<keyword evidence="2" id="KW-1185">Reference proteome</keyword>
<accession>A0A4C1U2G1</accession>
<protein>
    <submittedName>
        <fullName evidence="1">Uncharacterized protein</fullName>
    </submittedName>
</protein>
<sequence length="91" mass="9637">MNFSHGKPSHSRSKLETRLTKLNCSYTGQRKGSSPAMDIHNSSAVSSALPASCVGIEQLMEGNTERAVALSDDVTGKANALLTVTDALDRC</sequence>
<dbReference type="EMBL" id="BGZK01000119">
    <property type="protein sequence ID" value="GBP20545.1"/>
    <property type="molecule type" value="Genomic_DNA"/>
</dbReference>
<evidence type="ECO:0000313" key="2">
    <source>
        <dbReference type="Proteomes" id="UP000299102"/>
    </source>
</evidence>
<proteinExistence type="predicted"/>
<organism evidence="1 2">
    <name type="scientific">Eumeta variegata</name>
    <name type="common">Bagworm moth</name>
    <name type="synonym">Eumeta japonica</name>
    <dbReference type="NCBI Taxonomy" id="151549"/>
    <lineage>
        <taxon>Eukaryota</taxon>
        <taxon>Metazoa</taxon>
        <taxon>Ecdysozoa</taxon>
        <taxon>Arthropoda</taxon>
        <taxon>Hexapoda</taxon>
        <taxon>Insecta</taxon>
        <taxon>Pterygota</taxon>
        <taxon>Neoptera</taxon>
        <taxon>Endopterygota</taxon>
        <taxon>Lepidoptera</taxon>
        <taxon>Glossata</taxon>
        <taxon>Ditrysia</taxon>
        <taxon>Tineoidea</taxon>
        <taxon>Psychidae</taxon>
        <taxon>Oiketicinae</taxon>
        <taxon>Eumeta</taxon>
    </lineage>
</organism>
<name>A0A4C1U2G1_EUMVA</name>
<evidence type="ECO:0000313" key="1">
    <source>
        <dbReference type="EMBL" id="GBP20545.1"/>
    </source>
</evidence>
<comment type="caution">
    <text evidence="1">The sequence shown here is derived from an EMBL/GenBank/DDBJ whole genome shotgun (WGS) entry which is preliminary data.</text>
</comment>
<gene>
    <name evidence="1" type="ORF">EVAR_78924_1</name>
</gene>
<dbReference type="AlphaFoldDB" id="A0A4C1U2G1"/>
<dbReference type="Proteomes" id="UP000299102">
    <property type="component" value="Unassembled WGS sequence"/>
</dbReference>
<reference evidence="1 2" key="1">
    <citation type="journal article" date="2019" name="Commun. Biol.">
        <title>The bagworm genome reveals a unique fibroin gene that provides high tensile strength.</title>
        <authorList>
            <person name="Kono N."/>
            <person name="Nakamura H."/>
            <person name="Ohtoshi R."/>
            <person name="Tomita M."/>
            <person name="Numata K."/>
            <person name="Arakawa K."/>
        </authorList>
    </citation>
    <scope>NUCLEOTIDE SEQUENCE [LARGE SCALE GENOMIC DNA]</scope>
</reference>